<dbReference type="Proteomes" id="UP000320762">
    <property type="component" value="Unassembled WGS sequence"/>
</dbReference>
<reference evidence="2 3" key="1">
    <citation type="journal article" date="2019" name="New Phytol.">
        <title>Comparative genomics reveals unique wood-decay strategies and fruiting body development in the Schizophyllaceae.</title>
        <authorList>
            <person name="Almasi E."/>
            <person name="Sahu N."/>
            <person name="Krizsan K."/>
            <person name="Balint B."/>
            <person name="Kovacs G.M."/>
            <person name="Kiss B."/>
            <person name="Cseklye J."/>
            <person name="Drula E."/>
            <person name="Henrissat B."/>
            <person name="Nagy I."/>
            <person name="Chovatia M."/>
            <person name="Adam C."/>
            <person name="LaButti K."/>
            <person name="Lipzen A."/>
            <person name="Riley R."/>
            <person name="Grigoriev I.V."/>
            <person name="Nagy L.G."/>
        </authorList>
    </citation>
    <scope>NUCLEOTIDE SEQUENCE [LARGE SCALE GENOMIC DNA]</scope>
    <source>
        <strain evidence="2 3">NL-1724</strain>
    </source>
</reference>
<dbReference type="AlphaFoldDB" id="A0A550CFT4"/>
<sequence>MASQTVTLRDAPKKPHAYVNGLSLPFKFALPNLELVREEAATILQMMHSPRESIAATAATPEGQIMAVHRGLVYHIKYPHIFGFARYCEPEEGQKFFRSSDQRLMTTDQSPMIYFLNAYGPGNARCLVENGADGVDDDDDQVAQPANADRRTPAGPRSLPRLPSSTSLMTAS</sequence>
<comment type="caution">
    <text evidence="2">The sequence shown here is derived from an EMBL/GenBank/DDBJ whole genome shotgun (WGS) entry which is preliminary data.</text>
</comment>
<proteinExistence type="predicted"/>
<protein>
    <submittedName>
        <fullName evidence="2">Uncharacterized protein</fullName>
    </submittedName>
</protein>
<evidence type="ECO:0000313" key="3">
    <source>
        <dbReference type="Proteomes" id="UP000320762"/>
    </source>
</evidence>
<feature type="compositionally biased region" description="Low complexity" evidence="1">
    <location>
        <begin position="156"/>
        <end position="172"/>
    </location>
</feature>
<organism evidence="2 3">
    <name type="scientific">Schizophyllum amplum</name>
    <dbReference type="NCBI Taxonomy" id="97359"/>
    <lineage>
        <taxon>Eukaryota</taxon>
        <taxon>Fungi</taxon>
        <taxon>Dikarya</taxon>
        <taxon>Basidiomycota</taxon>
        <taxon>Agaricomycotina</taxon>
        <taxon>Agaricomycetes</taxon>
        <taxon>Agaricomycetidae</taxon>
        <taxon>Agaricales</taxon>
        <taxon>Schizophyllaceae</taxon>
        <taxon>Schizophyllum</taxon>
    </lineage>
</organism>
<evidence type="ECO:0000256" key="1">
    <source>
        <dbReference type="SAM" id="MobiDB-lite"/>
    </source>
</evidence>
<feature type="region of interest" description="Disordered" evidence="1">
    <location>
        <begin position="131"/>
        <end position="172"/>
    </location>
</feature>
<gene>
    <name evidence="2" type="ORF">BD626DRAFT_569046</name>
</gene>
<keyword evidence="3" id="KW-1185">Reference proteome</keyword>
<dbReference type="EMBL" id="VDMD01000009">
    <property type="protein sequence ID" value="TRM63669.1"/>
    <property type="molecule type" value="Genomic_DNA"/>
</dbReference>
<accession>A0A550CFT4</accession>
<name>A0A550CFT4_9AGAR</name>
<evidence type="ECO:0000313" key="2">
    <source>
        <dbReference type="EMBL" id="TRM63669.1"/>
    </source>
</evidence>